<name>A0ABR2K0W0_9EUKA</name>
<keyword evidence="3" id="KW-1185">Reference proteome</keyword>
<dbReference type="Proteomes" id="UP001470230">
    <property type="component" value="Unassembled WGS sequence"/>
</dbReference>
<dbReference type="EMBL" id="JAPFFF010000008">
    <property type="protein sequence ID" value="KAK8884592.1"/>
    <property type="molecule type" value="Genomic_DNA"/>
</dbReference>
<keyword evidence="1" id="KW-0812">Transmembrane</keyword>
<reference evidence="2 3" key="1">
    <citation type="submission" date="2024-04" db="EMBL/GenBank/DDBJ databases">
        <title>Tritrichomonas musculus Genome.</title>
        <authorList>
            <person name="Alves-Ferreira E."/>
            <person name="Grigg M."/>
            <person name="Lorenzi H."/>
            <person name="Galac M."/>
        </authorList>
    </citation>
    <scope>NUCLEOTIDE SEQUENCE [LARGE SCALE GENOMIC DNA]</scope>
    <source>
        <strain evidence="2 3">EAF2021</strain>
    </source>
</reference>
<evidence type="ECO:0000256" key="1">
    <source>
        <dbReference type="SAM" id="Phobius"/>
    </source>
</evidence>
<keyword evidence="1" id="KW-1133">Transmembrane helix</keyword>
<evidence type="ECO:0000313" key="3">
    <source>
        <dbReference type="Proteomes" id="UP001470230"/>
    </source>
</evidence>
<comment type="caution">
    <text evidence="2">The sequence shown here is derived from an EMBL/GenBank/DDBJ whole genome shotgun (WGS) entry which is preliminary data.</text>
</comment>
<gene>
    <name evidence="2" type="ORF">M9Y10_043707</name>
</gene>
<proteinExistence type="predicted"/>
<protein>
    <submittedName>
        <fullName evidence="2">Uncharacterized protein</fullName>
    </submittedName>
</protein>
<keyword evidence="1" id="KW-0472">Membrane</keyword>
<organism evidence="2 3">
    <name type="scientific">Tritrichomonas musculus</name>
    <dbReference type="NCBI Taxonomy" id="1915356"/>
    <lineage>
        <taxon>Eukaryota</taxon>
        <taxon>Metamonada</taxon>
        <taxon>Parabasalia</taxon>
        <taxon>Tritrichomonadida</taxon>
        <taxon>Tritrichomonadidae</taxon>
        <taxon>Tritrichomonas</taxon>
    </lineage>
</organism>
<feature type="transmembrane region" description="Helical" evidence="1">
    <location>
        <begin position="144"/>
        <end position="169"/>
    </location>
</feature>
<accession>A0ABR2K0W0</accession>
<evidence type="ECO:0000313" key="2">
    <source>
        <dbReference type="EMBL" id="KAK8884592.1"/>
    </source>
</evidence>
<sequence length="240" mass="26950">MYMYTLNTNSNTLWKLSKGEKLNLYVIVPGMKVYIKLYNSKSYGNEFGIAVSDGDSTEYEAIPLIKSQKSLEYINFCSSTGKIYIQANQDVEIVVTSVIYDAQSNTNSCKGPITVSYGLGNGNYNPNSMDENSFLHGFESIFEVLPAISSFIVTILIISLLSCCIYGIVSRRTREERLNEAVPPILNSQNTRLDQFDQYIPPTVETTRMPQNYVQPQAVLQPVQYNQPTVLMQYPGAIIV</sequence>